<reference evidence="9" key="1">
    <citation type="submission" date="2016-03" db="EMBL/GenBank/DDBJ databases">
        <title>Updated assembly of Pseudogymnoascus destructans, the fungus causing white-nose syndrome of bats.</title>
        <authorList>
            <person name="Palmer J.M."/>
            <person name="Drees K.P."/>
            <person name="Foster J.T."/>
            <person name="Lindner D.L."/>
        </authorList>
    </citation>
    <scope>NUCLEOTIDE SEQUENCE [LARGE SCALE GENOMIC DNA]</scope>
    <source>
        <strain evidence="9">20631-21</strain>
    </source>
</reference>
<dbReference type="Pfam" id="PF03067">
    <property type="entry name" value="LPMO_10"/>
    <property type="match status" value="1"/>
</dbReference>
<gene>
    <name evidence="9" type="ORF">VC83_08192</name>
</gene>
<dbReference type="RefSeq" id="XP_024320518.1">
    <property type="nucleotide sequence ID" value="XM_024471749.1"/>
</dbReference>
<keyword evidence="3" id="KW-0186">Copper</keyword>
<evidence type="ECO:0000256" key="1">
    <source>
        <dbReference type="ARBA" id="ARBA00001973"/>
    </source>
</evidence>
<sequence length="231" mass="24363">MVAFITLTALSLATSVYGHGYLVVPESRTGLGHEANLDSYTECTILEPVSAWPDLTTASVGRSGPCGYNARGKSPVATYAPGDIVNVQWCVDANGDHGGMFSYRICQDQTIVDKFLDASYLPTHEEKQAAEVCFQAGTLDCTDVSGQDCGAGDQTNCKGVDNVALNSCYTSIAGGYTVPKKIKIPDYSSEHTLLSLRWNSFQTGQVYLTCSNIAISGSSPGNGTSNSTTGA</sequence>
<keyword evidence="5" id="KW-0325">Glycoprotein</keyword>
<dbReference type="PANTHER" id="PTHR36575">
    <property type="entry name" value="BINDING PROTEIN, PUTATIVE (AFU_ORTHOLOGUE AFUA_1G14430)-RELATED"/>
    <property type="match status" value="1"/>
</dbReference>
<dbReference type="Proteomes" id="UP000077154">
    <property type="component" value="Unassembled WGS sequence"/>
</dbReference>
<keyword evidence="4" id="KW-1015">Disulfide bond</keyword>
<evidence type="ECO:0000256" key="6">
    <source>
        <dbReference type="ARBA" id="ARBA00034311"/>
    </source>
</evidence>
<dbReference type="GeneID" id="36291234"/>
<feature type="signal peptide" evidence="7">
    <location>
        <begin position="1"/>
        <end position="18"/>
    </location>
</feature>
<evidence type="ECO:0000256" key="5">
    <source>
        <dbReference type="ARBA" id="ARBA00023180"/>
    </source>
</evidence>
<dbReference type="VEuPathDB" id="FungiDB:GMDG_01921"/>
<evidence type="ECO:0000256" key="2">
    <source>
        <dbReference type="ARBA" id="ARBA00022723"/>
    </source>
</evidence>
<dbReference type="InterPro" id="IPR052282">
    <property type="entry name" value="Starch-active_LPMO"/>
</dbReference>
<dbReference type="PANTHER" id="PTHR36575:SF2">
    <property type="entry name" value="CHITIN-BINDING TYPE-4 DOMAIN-CONTAINING PROTEIN-RELATED"/>
    <property type="match status" value="1"/>
</dbReference>
<accession>A0A176ZZF0</accession>
<evidence type="ECO:0000256" key="4">
    <source>
        <dbReference type="ARBA" id="ARBA00023157"/>
    </source>
</evidence>
<dbReference type="OrthoDB" id="550577at2759"/>
<feature type="domain" description="Chitin-binding type-4" evidence="8">
    <location>
        <begin position="19"/>
        <end position="213"/>
    </location>
</feature>
<evidence type="ECO:0000313" key="9">
    <source>
        <dbReference type="EMBL" id="OAF55217.1"/>
    </source>
</evidence>
<evidence type="ECO:0000259" key="8">
    <source>
        <dbReference type="Pfam" id="PF03067"/>
    </source>
</evidence>
<comment type="similarity">
    <text evidence="6">Belongs to the polysaccharide monooxygenase AA13 family.</text>
</comment>
<protein>
    <recommendedName>
        <fullName evidence="8">Chitin-binding type-4 domain-containing protein</fullName>
    </recommendedName>
</protein>
<dbReference type="GO" id="GO:0046872">
    <property type="term" value="F:metal ion binding"/>
    <property type="evidence" value="ECO:0007669"/>
    <property type="project" value="UniProtKB-KW"/>
</dbReference>
<organism evidence="9">
    <name type="scientific">Pseudogymnoascus destructans</name>
    <dbReference type="NCBI Taxonomy" id="655981"/>
    <lineage>
        <taxon>Eukaryota</taxon>
        <taxon>Fungi</taxon>
        <taxon>Dikarya</taxon>
        <taxon>Ascomycota</taxon>
        <taxon>Pezizomycotina</taxon>
        <taxon>Leotiomycetes</taxon>
        <taxon>Thelebolales</taxon>
        <taxon>Thelebolaceae</taxon>
        <taxon>Pseudogymnoascus</taxon>
    </lineage>
</organism>
<keyword evidence="2" id="KW-0479">Metal-binding</keyword>
<feature type="chain" id="PRO_5008056234" description="Chitin-binding type-4 domain-containing protein" evidence="7">
    <location>
        <begin position="19"/>
        <end position="231"/>
    </location>
</feature>
<dbReference type="EMBL" id="KV441410">
    <property type="protein sequence ID" value="OAF55217.1"/>
    <property type="molecule type" value="Genomic_DNA"/>
</dbReference>
<name>A0A176ZZF0_9PEZI</name>
<evidence type="ECO:0000256" key="7">
    <source>
        <dbReference type="SAM" id="SignalP"/>
    </source>
</evidence>
<keyword evidence="7" id="KW-0732">Signal</keyword>
<evidence type="ECO:0000256" key="3">
    <source>
        <dbReference type="ARBA" id="ARBA00023008"/>
    </source>
</evidence>
<dbReference type="InterPro" id="IPR004302">
    <property type="entry name" value="Cellulose/chitin-bd_N"/>
</dbReference>
<proteinExistence type="inferred from homology"/>
<comment type="cofactor">
    <cofactor evidence="1">
        <name>Cu(2+)</name>
        <dbReference type="ChEBI" id="CHEBI:29036"/>
    </cofactor>
</comment>
<dbReference type="AlphaFoldDB" id="A0A176ZZF0"/>
<dbReference type="eggNOG" id="ENOG502QSJT">
    <property type="taxonomic scope" value="Eukaryota"/>
</dbReference>